<organism evidence="1 2">
    <name type="scientific">Dolichospermum planctonicum</name>
    <dbReference type="NCBI Taxonomy" id="136072"/>
    <lineage>
        <taxon>Bacteria</taxon>
        <taxon>Bacillati</taxon>
        <taxon>Cyanobacteriota</taxon>
        <taxon>Cyanophyceae</taxon>
        <taxon>Nostocales</taxon>
        <taxon>Aphanizomenonaceae</taxon>
        <taxon>Dolichospermum</taxon>
    </lineage>
</organism>
<evidence type="ECO:0000313" key="2">
    <source>
        <dbReference type="Proteomes" id="UP000299367"/>
    </source>
</evidence>
<protein>
    <submittedName>
        <fullName evidence="1">Uncharacterized protein</fullName>
    </submittedName>
</protein>
<dbReference type="OrthoDB" id="583529at2"/>
<dbReference type="RefSeq" id="WP_137909543.1">
    <property type="nucleotide sequence ID" value="NZ_BJCF01000073.1"/>
</dbReference>
<evidence type="ECO:0000313" key="1">
    <source>
        <dbReference type="EMBL" id="GCL44139.1"/>
    </source>
</evidence>
<dbReference type="EMBL" id="BJCF01000073">
    <property type="protein sequence ID" value="GCL44139.1"/>
    <property type="molecule type" value="Genomic_DNA"/>
</dbReference>
<dbReference type="AlphaFoldDB" id="A0A480AH50"/>
<proteinExistence type="predicted"/>
<accession>A0A480AH50</accession>
<gene>
    <name evidence="1" type="ORF">NIES80_38640</name>
</gene>
<comment type="caution">
    <text evidence="1">The sequence shown here is derived from an EMBL/GenBank/DDBJ whole genome shotgun (WGS) entry which is preliminary data.</text>
</comment>
<sequence>MMIIQKINEYQKYSFEQKTILRGAFTKIDREIKRIRWMIYEQKGFWIFKTHIYSKETLINELHYGKIVKILDNVEHLTMTWNGHGILTRDGIDFLNLKRKDILTELDNIHNEIARRDPTWWEQIYSVFIEFTNFVRNHIPQFAIGFLMGVAKYPVLQPLVSLFLPSPNFSSVETKLLEQAIEDYIDINADAID</sequence>
<reference evidence="2" key="1">
    <citation type="submission" date="2019-02" db="EMBL/GenBank/DDBJ databases">
        <title>Draft genome sequence of Dolichospermum planctonicum NIES-80.</title>
        <authorList>
            <person name="Yamaguchi H."/>
            <person name="Suzuki S."/>
            <person name="Kawachi M."/>
        </authorList>
    </citation>
    <scope>NUCLEOTIDE SEQUENCE [LARGE SCALE GENOMIC DNA]</scope>
    <source>
        <strain evidence="2">NIES-80</strain>
    </source>
</reference>
<dbReference type="Proteomes" id="UP000299367">
    <property type="component" value="Unassembled WGS sequence"/>
</dbReference>
<name>A0A480AH50_9CYAN</name>